<comment type="caution">
    <text evidence="7">The sequence shown here is derived from an EMBL/GenBank/DDBJ whole genome shotgun (WGS) entry which is preliminary data.</text>
</comment>
<evidence type="ECO:0000256" key="4">
    <source>
        <dbReference type="ARBA" id="ARBA00022833"/>
    </source>
</evidence>
<dbReference type="EMBL" id="CAJHNH020002223">
    <property type="protein sequence ID" value="CAG5125995.1"/>
    <property type="molecule type" value="Genomic_DNA"/>
</dbReference>
<evidence type="ECO:0000256" key="5">
    <source>
        <dbReference type="PROSITE-ProRule" id="PRU00042"/>
    </source>
</evidence>
<evidence type="ECO:0000259" key="6">
    <source>
        <dbReference type="PROSITE" id="PS50157"/>
    </source>
</evidence>
<accession>A0A8S3ZDL4</accession>
<feature type="domain" description="C2H2-type" evidence="6">
    <location>
        <begin position="115"/>
        <end position="142"/>
    </location>
</feature>
<dbReference type="PANTHER" id="PTHR24379:SF121">
    <property type="entry name" value="C2H2-TYPE DOMAIN-CONTAINING PROTEIN"/>
    <property type="match status" value="1"/>
</dbReference>
<dbReference type="PROSITE" id="PS50157">
    <property type="entry name" value="ZINC_FINGER_C2H2_2"/>
    <property type="match status" value="2"/>
</dbReference>
<keyword evidence="2" id="KW-0677">Repeat</keyword>
<evidence type="ECO:0000256" key="3">
    <source>
        <dbReference type="ARBA" id="ARBA00022771"/>
    </source>
</evidence>
<sequence>MFICILGTLCQYYMSFGIILFVYTWKHLSLSGPAFRTGRGHKDHSNFMVNAASKHLPVTSTAPNAENFSLPTPAGLSHRMDTDSGIHCPHCPLVLLDGADYRNHISRQHGFLLQFTCSLCGKGYQTSMGLHYHMQGHQGKNYSCPMCNVKLTRMFSLKMHLKKVHRSAKCQTCQRFLSLGEEFNNHVLHCGSAI</sequence>
<feature type="domain" description="C2H2-type" evidence="6">
    <location>
        <begin position="142"/>
        <end position="170"/>
    </location>
</feature>
<dbReference type="GO" id="GO:0008270">
    <property type="term" value="F:zinc ion binding"/>
    <property type="evidence" value="ECO:0007669"/>
    <property type="project" value="UniProtKB-KW"/>
</dbReference>
<keyword evidence="3 5" id="KW-0863">Zinc-finger</keyword>
<proteinExistence type="predicted"/>
<organism evidence="7 8">
    <name type="scientific">Candidula unifasciata</name>
    <dbReference type="NCBI Taxonomy" id="100452"/>
    <lineage>
        <taxon>Eukaryota</taxon>
        <taxon>Metazoa</taxon>
        <taxon>Spiralia</taxon>
        <taxon>Lophotrochozoa</taxon>
        <taxon>Mollusca</taxon>
        <taxon>Gastropoda</taxon>
        <taxon>Heterobranchia</taxon>
        <taxon>Euthyneura</taxon>
        <taxon>Panpulmonata</taxon>
        <taxon>Eupulmonata</taxon>
        <taxon>Stylommatophora</taxon>
        <taxon>Helicina</taxon>
        <taxon>Helicoidea</taxon>
        <taxon>Geomitridae</taxon>
        <taxon>Candidula</taxon>
    </lineage>
</organism>
<gene>
    <name evidence="7" type="ORF">CUNI_LOCUS11553</name>
</gene>
<evidence type="ECO:0000313" key="8">
    <source>
        <dbReference type="Proteomes" id="UP000678393"/>
    </source>
</evidence>
<name>A0A8S3ZDL4_9EUPU</name>
<evidence type="ECO:0000313" key="7">
    <source>
        <dbReference type="EMBL" id="CAG5125995.1"/>
    </source>
</evidence>
<evidence type="ECO:0000256" key="2">
    <source>
        <dbReference type="ARBA" id="ARBA00022737"/>
    </source>
</evidence>
<keyword evidence="8" id="KW-1185">Reference proteome</keyword>
<dbReference type="AlphaFoldDB" id="A0A8S3ZDL4"/>
<dbReference type="InterPro" id="IPR013087">
    <property type="entry name" value="Znf_C2H2_type"/>
</dbReference>
<keyword evidence="4" id="KW-0862">Zinc</keyword>
<dbReference type="OrthoDB" id="10004641at2759"/>
<dbReference type="PROSITE" id="PS00028">
    <property type="entry name" value="ZINC_FINGER_C2H2_1"/>
    <property type="match status" value="2"/>
</dbReference>
<dbReference type="InterPro" id="IPR036236">
    <property type="entry name" value="Znf_C2H2_sf"/>
</dbReference>
<dbReference type="SUPFAM" id="SSF57667">
    <property type="entry name" value="beta-beta-alpha zinc fingers"/>
    <property type="match status" value="1"/>
</dbReference>
<dbReference type="SMART" id="SM00355">
    <property type="entry name" value="ZnF_C2H2"/>
    <property type="match status" value="4"/>
</dbReference>
<dbReference type="PANTHER" id="PTHR24379">
    <property type="entry name" value="KRAB AND ZINC FINGER DOMAIN-CONTAINING"/>
    <property type="match status" value="1"/>
</dbReference>
<dbReference type="Pfam" id="PF00096">
    <property type="entry name" value="zf-C2H2"/>
    <property type="match status" value="1"/>
</dbReference>
<dbReference type="Gene3D" id="3.30.160.60">
    <property type="entry name" value="Classic Zinc Finger"/>
    <property type="match status" value="1"/>
</dbReference>
<protein>
    <recommendedName>
        <fullName evidence="6">C2H2-type domain-containing protein</fullName>
    </recommendedName>
</protein>
<dbReference type="Proteomes" id="UP000678393">
    <property type="component" value="Unassembled WGS sequence"/>
</dbReference>
<evidence type="ECO:0000256" key="1">
    <source>
        <dbReference type="ARBA" id="ARBA00022723"/>
    </source>
</evidence>
<keyword evidence="1" id="KW-0479">Metal-binding</keyword>
<reference evidence="7" key="1">
    <citation type="submission" date="2021-04" db="EMBL/GenBank/DDBJ databases">
        <authorList>
            <consortium name="Molecular Ecology Group"/>
        </authorList>
    </citation>
    <scope>NUCLEOTIDE SEQUENCE</scope>
</reference>